<sequence>MWNHALHTRARRLSAGEGRKRGFESLCESDSDEVSAWLDSDSDHDASASTVPPAKQPRTGQEPHESSSLPVAQQQAISPQMASSASALPGTHPLRGWTIDFSDRAHWVVSDNFKEIQAAEALLQLSTSTSSVEAAGGGAREQDNTKLMRKFNPRIAGCECWATAKPTALLCSAHDHLAKPSLTPEELEKLTYDAERLSAFLAYDIPPEEDTPLLIVAEYLGLRFLIMDVIVATLQLLGEPASGTWWERATGNIRLEFPCQREMILHLRVKTHYDKTLCRHLTAALRVLVSGRRPSEEDLLKIKRMLFCSHHSPRRFRGILFEKWRRDEEEFHNHKDPA</sequence>
<dbReference type="VEuPathDB" id="ToxoDB:EMH_0091080"/>
<evidence type="ECO:0000256" key="1">
    <source>
        <dbReference type="SAM" id="MobiDB-lite"/>
    </source>
</evidence>
<protein>
    <submittedName>
        <fullName evidence="2">Uncharacterized protein</fullName>
    </submittedName>
</protein>
<accession>U6KCQ2</accession>
<dbReference type="AlphaFoldDB" id="U6KCQ2"/>
<feature type="region of interest" description="Disordered" evidence="1">
    <location>
        <begin position="34"/>
        <end position="89"/>
    </location>
</feature>
<evidence type="ECO:0000313" key="3">
    <source>
        <dbReference type="Proteomes" id="UP000030744"/>
    </source>
</evidence>
<dbReference type="OrthoDB" id="348496at2759"/>
<reference evidence="2" key="2">
    <citation type="submission" date="2013-10" db="EMBL/GenBank/DDBJ databases">
        <authorList>
            <person name="Aslett M."/>
        </authorList>
    </citation>
    <scope>NUCLEOTIDE SEQUENCE [LARGE SCALE GENOMIC DNA]</scope>
    <source>
        <strain evidence="2">Houghton</strain>
    </source>
</reference>
<feature type="compositionally biased region" description="Polar residues" evidence="1">
    <location>
        <begin position="66"/>
        <end position="86"/>
    </location>
</feature>
<proteinExistence type="predicted"/>
<feature type="compositionally biased region" description="Basic residues" evidence="1">
    <location>
        <begin position="1"/>
        <end position="12"/>
    </location>
</feature>
<feature type="region of interest" description="Disordered" evidence="1">
    <location>
        <begin position="1"/>
        <end position="22"/>
    </location>
</feature>
<organism evidence="2 3">
    <name type="scientific">Eimeria mitis</name>
    <dbReference type="NCBI Taxonomy" id="44415"/>
    <lineage>
        <taxon>Eukaryota</taxon>
        <taxon>Sar</taxon>
        <taxon>Alveolata</taxon>
        <taxon>Apicomplexa</taxon>
        <taxon>Conoidasida</taxon>
        <taxon>Coccidia</taxon>
        <taxon>Eucoccidiorida</taxon>
        <taxon>Eimeriorina</taxon>
        <taxon>Eimeriidae</taxon>
        <taxon>Eimeria</taxon>
    </lineage>
</organism>
<dbReference type="GeneID" id="25383333"/>
<gene>
    <name evidence="2" type="ORF">EMH_0091080</name>
</gene>
<dbReference type="EMBL" id="HG686786">
    <property type="protein sequence ID" value="CDJ34566.1"/>
    <property type="molecule type" value="Genomic_DNA"/>
</dbReference>
<dbReference type="Proteomes" id="UP000030744">
    <property type="component" value="Unassembled WGS sequence"/>
</dbReference>
<keyword evidence="3" id="KW-1185">Reference proteome</keyword>
<reference evidence="2" key="1">
    <citation type="submission" date="2013-10" db="EMBL/GenBank/DDBJ databases">
        <title>Genomic analysis of the causative agents of coccidiosis in chickens.</title>
        <authorList>
            <person name="Reid A.J."/>
            <person name="Blake D."/>
            <person name="Billington K."/>
            <person name="Browne H."/>
            <person name="Dunn M."/>
            <person name="Hung S."/>
            <person name="Kawahara F."/>
            <person name="Miranda-Saavedra D."/>
            <person name="Mourier T."/>
            <person name="Nagra H."/>
            <person name="Otto T.D."/>
            <person name="Rawlings N."/>
            <person name="Sanchez A."/>
            <person name="Sanders M."/>
            <person name="Subramaniam C."/>
            <person name="Tay Y."/>
            <person name="Dear P."/>
            <person name="Doerig C."/>
            <person name="Gruber A."/>
            <person name="Parkinson J."/>
            <person name="Shirley M."/>
            <person name="Wan K.L."/>
            <person name="Berriman M."/>
            <person name="Tomley F."/>
            <person name="Pain A."/>
        </authorList>
    </citation>
    <scope>NUCLEOTIDE SEQUENCE [LARGE SCALE GENOMIC DNA]</scope>
    <source>
        <strain evidence="2">Houghton</strain>
    </source>
</reference>
<name>U6KCQ2_9EIME</name>
<dbReference type="RefSeq" id="XP_013357129.1">
    <property type="nucleotide sequence ID" value="XM_013501675.1"/>
</dbReference>
<evidence type="ECO:0000313" key="2">
    <source>
        <dbReference type="EMBL" id="CDJ34566.1"/>
    </source>
</evidence>